<evidence type="ECO:0000256" key="2">
    <source>
        <dbReference type="ARBA" id="ARBA00022617"/>
    </source>
</evidence>
<dbReference type="AlphaFoldDB" id="A0A6C2CAF7"/>
<evidence type="ECO:0000256" key="3">
    <source>
        <dbReference type="ARBA" id="ARBA00022723"/>
    </source>
</evidence>
<name>A0A6C2CAF7_9RHOO</name>
<dbReference type="Pfam" id="PF00034">
    <property type="entry name" value="Cytochrom_C"/>
    <property type="match status" value="1"/>
</dbReference>
<comment type="PTM">
    <text evidence="6">Binds 1 heme c group covalently per subunit.</text>
</comment>
<gene>
    <name evidence="9" type="ORF">ETQ85_24670</name>
</gene>
<protein>
    <submittedName>
        <fullName evidence="9">C-type cytochrome</fullName>
    </submittedName>
</protein>
<accession>A0A6C2CAF7</accession>
<keyword evidence="10" id="KW-1185">Reference proteome</keyword>
<dbReference type="EMBL" id="SDKK01000044">
    <property type="protein sequence ID" value="TYC51141.1"/>
    <property type="molecule type" value="Genomic_DNA"/>
</dbReference>
<evidence type="ECO:0000256" key="7">
    <source>
        <dbReference type="SAM" id="SignalP"/>
    </source>
</evidence>
<dbReference type="InterPro" id="IPR002324">
    <property type="entry name" value="Cyt_c_ID"/>
</dbReference>
<dbReference type="OrthoDB" id="8593494at2"/>
<dbReference type="GO" id="GO:0005506">
    <property type="term" value="F:iron ion binding"/>
    <property type="evidence" value="ECO:0007669"/>
    <property type="project" value="InterPro"/>
</dbReference>
<evidence type="ECO:0000256" key="6">
    <source>
        <dbReference type="PIRSR" id="PIRSR602324-1"/>
    </source>
</evidence>
<evidence type="ECO:0000259" key="8">
    <source>
        <dbReference type="PROSITE" id="PS51007"/>
    </source>
</evidence>
<evidence type="ECO:0000313" key="10">
    <source>
        <dbReference type="Proteomes" id="UP000389128"/>
    </source>
</evidence>
<feature type="chain" id="PRO_5025448573" evidence="7">
    <location>
        <begin position="28"/>
        <end position="115"/>
    </location>
</feature>
<keyword evidence="1" id="KW-0813">Transport</keyword>
<evidence type="ECO:0000313" key="9">
    <source>
        <dbReference type="EMBL" id="TYC51141.1"/>
    </source>
</evidence>
<reference evidence="9 10" key="1">
    <citation type="submission" date="2019-01" db="EMBL/GenBank/DDBJ databases">
        <title>Zoogloea oleivorans genome sequencing and assembly.</title>
        <authorList>
            <person name="Tancsics A."/>
            <person name="Farkas M."/>
            <person name="Kriszt B."/>
            <person name="Maroti G."/>
            <person name="Horvath B."/>
        </authorList>
    </citation>
    <scope>NUCLEOTIDE SEQUENCE [LARGE SCALE GENOMIC DNA]</scope>
    <source>
        <strain evidence="9 10">Buc</strain>
    </source>
</reference>
<feature type="binding site" description="covalent" evidence="6">
    <location>
        <position position="42"/>
    </location>
    <ligand>
        <name>heme c</name>
        <dbReference type="ChEBI" id="CHEBI:61717"/>
    </ligand>
</feature>
<feature type="signal peptide" evidence="7">
    <location>
        <begin position="1"/>
        <end position="27"/>
    </location>
</feature>
<organism evidence="9 10">
    <name type="scientific">Zoogloea oleivorans</name>
    <dbReference type="NCBI Taxonomy" id="1552750"/>
    <lineage>
        <taxon>Bacteria</taxon>
        <taxon>Pseudomonadati</taxon>
        <taxon>Pseudomonadota</taxon>
        <taxon>Betaproteobacteria</taxon>
        <taxon>Rhodocyclales</taxon>
        <taxon>Zoogloeaceae</taxon>
        <taxon>Zoogloea</taxon>
    </lineage>
</organism>
<keyword evidence="4" id="KW-0249">Electron transport</keyword>
<dbReference type="PRINTS" id="PR00606">
    <property type="entry name" value="CYTCHROMECID"/>
</dbReference>
<dbReference type="InterPro" id="IPR009056">
    <property type="entry name" value="Cyt_c-like_dom"/>
</dbReference>
<evidence type="ECO:0000256" key="4">
    <source>
        <dbReference type="ARBA" id="ARBA00022982"/>
    </source>
</evidence>
<dbReference type="GO" id="GO:0020037">
    <property type="term" value="F:heme binding"/>
    <property type="evidence" value="ECO:0007669"/>
    <property type="project" value="InterPro"/>
</dbReference>
<dbReference type="GO" id="GO:0009055">
    <property type="term" value="F:electron transfer activity"/>
    <property type="evidence" value="ECO:0007669"/>
    <property type="project" value="InterPro"/>
</dbReference>
<evidence type="ECO:0000256" key="5">
    <source>
        <dbReference type="ARBA" id="ARBA00023004"/>
    </source>
</evidence>
<dbReference type="Proteomes" id="UP000389128">
    <property type="component" value="Unassembled WGS sequence"/>
</dbReference>
<keyword evidence="3 6" id="KW-0479">Metal-binding</keyword>
<sequence>MSAHRNRLFAALSISIAAAGLSAGAYAVDEEAARALARQNGCFKCHSVEKTLDGPAYKSVAAKYRGKADAEARLITHITTGEKAKFPDGHVEEHKIIKTKDMNEIKNLVSWILSL</sequence>
<dbReference type="InterPro" id="IPR036909">
    <property type="entry name" value="Cyt_c-like_dom_sf"/>
</dbReference>
<feature type="domain" description="Cytochrome c" evidence="8">
    <location>
        <begin position="19"/>
        <end position="115"/>
    </location>
</feature>
<feature type="binding site" description="covalent" evidence="6">
    <location>
        <position position="46"/>
    </location>
    <ligand>
        <name>heme c</name>
        <dbReference type="ChEBI" id="CHEBI:61717"/>
    </ligand>
</feature>
<dbReference type="RefSeq" id="WP_148581663.1">
    <property type="nucleotide sequence ID" value="NZ_SDKK01000044.1"/>
</dbReference>
<dbReference type="Gene3D" id="1.10.760.10">
    <property type="entry name" value="Cytochrome c-like domain"/>
    <property type="match status" value="1"/>
</dbReference>
<keyword evidence="2 6" id="KW-0349">Heme</keyword>
<keyword evidence="5 6" id="KW-0408">Iron</keyword>
<comment type="caution">
    <text evidence="9">The sequence shown here is derived from an EMBL/GenBank/DDBJ whole genome shotgun (WGS) entry which is preliminary data.</text>
</comment>
<proteinExistence type="predicted"/>
<keyword evidence="7" id="KW-0732">Signal</keyword>
<dbReference type="SUPFAM" id="SSF46626">
    <property type="entry name" value="Cytochrome c"/>
    <property type="match status" value="1"/>
</dbReference>
<dbReference type="PROSITE" id="PS51007">
    <property type="entry name" value="CYTC"/>
    <property type="match status" value="1"/>
</dbReference>
<evidence type="ECO:0000256" key="1">
    <source>
        <dbReference type="ARBA" id="ARBA00022448"/>
    </source>
</evidence>